<dbReference type="Proteomes" id="UP000321548">
    <property type="component" value="Unassembled WGS sequence"/>
</dbReference>
<feature type="domain" description="AsmA" evidence="2">
    <location>
        <begin position="173"/>
        <end position="512"/>
    </location>
</feature>
<dbReference type="InterPro" id="IPR007844">
    <property type="entry name" value="AsmA"/>
</dbReference>
<feature type="compositionally biased region" description="Low complexity" evidence="1">
    <location>
        <begin position="302"/>
        <end position="323"/>
    </location>
</feature>
<evidence type="ECO:0000313" key="3">
    <source>
        <dbReference type="EMBL" id="TXL66318.1"/>
    </source>
</evidence>
<dbReference type="PANTHER" id="PTHR30441">
    <property type="entry name" value="DUF748 DOMAIN-CONTAINING PROTEIN"/>
    <property type="match status" value="1"/>
</dbReference>
<organism evidence="3 4">
    <name type="scientific">Zeimonas arvi</name>
    <dbReference type="NCBI Taxonomy" id="2498847"/>
    <lineage>
        <taxon>Bacteria</taxon>
        <taxon>Pseudomonadati</taxon>
        <taxon>Pseudomonadota</taxon>
        <taxon>Betaproteobacteria</taxon>
        <taxon>Burkholderiales</taxon>
        <taxon>Burkholderiaceae</taxon>
        <taxon>Zeimonas</taxon>
    </lineage>
</organism>
<protein>
    <submittedName>
        <fullName evidence="3">AsmA family protein</fullName>
    </submittedName>
</protein>
<dbReference type="GO" id="GO:0090313">
    <property type="term" value="P:regulation of protein targeting to membrane"/>
    <property type="evidence" value="ECO:0007669"/>
    <property type="project" value="TreeGrafter"/>
</dbReference>
<evidence type="ECO:0000259" key="2">
    <source>
        <dbReference type="Pfam" id="PF05170"/>
    </source>
</evidence>
<feature type="compositionally biased region" description="Basic and acidic residues" evidence="1">
    <location>
        <begin position="625"/>
        <end position="635"/>
    </location>
</feature>
<dbReference type="GO" id="GO:0005886">
    <property type="term" value="C:plasma membrane"/>
    <property type="evidence" value="ECO:0007669"/>
    <property type="project" value="TreeGrafter"/>
</dbReference>
<feature type="region of interest" description="Disordered" evidence="1">
    <location>
        <begin position="605"/>
        <end position="635"/>
    </location>
</feature>
<proteinExistence type="predicted"/>
<dbReference type="OrthoDB" id="9766390at2"/>
<accession>A0A5C8NYG5</accession>
<feature type="region of interest" description="Disordered" evidence="1">
    <location>
        <begin position="295"/>
        <end position="332"/>
    </location>
</feature>
<keyword evidence="4" id="KW-1185">Reference proteome</keyword>
<sequence length="635" mass="65275">MRARTVLIAIAALSGVAGAALAIFVATFDANRYKPQLVDLVRERTGRVLAIDGDLALSLWPRIGLATGAAALSGPDGRGEAARIERGTVAVAIRPLLAGRLHVEALALRGLRLSLGEAEAGGGWQLDGARLDAAPIADREPGRLSLQGRLRAADGSADLALHLESGFVADQAANVLSLTDLKARLLGPAAGLARVEISAGGRLRLDLSARTAVAETLSIEARASGGPTLSLAGKGRAAFEPGSAQIDLQGKVDEAPVRLSARLARYAPLSAQWRLEAGELDLDRLRAKLAAVERAAPPGEPPAGSGTPAAGAPTTPGAGAGPAASPPTATPRQAALPAIADVDTRGALKVERLRVTGLAIDGLAANVSTGEGRIAVESLTGRLNGGALKASASMTAAGHRLVGALTGVDAGSLIRDASGRDPLDGRGDIRLDLSTRGLDGDTAIRQLGGSASLALRDGAIKGVDLDRVMQQVRAALEGRLPVEGRPGPGDRTPFQSLAASFRIAQGVATSDDLAFRADWLRATGAGQVDLPAQSLDWLVLATLTGAPGDTADAASRRDILSRLQGVPVPVRLSGRFDELRYRVDVKELATAAVRKEVERRLAEKLGEKLGLPPAAPGPAEPAESPLDRLKGLLRR</sequence>
<dbReference type="PANTHER" id="PTHR30441:SF4">
    <property type="entry name" value="PROTEIN ASMA"/>
    <property type="match status" value="1"/>
</dbReference>
<dbReference type="RefSeq" id="WP_147704229.1">
    <property type="nucleotide sequence ID" value="NZ_VDUY01000003.1"/>
</dbReference>
<name>A0A5C8NYG5_9BURK</name>
<reference evidence="3 4" key="1">
    <citation type="submission" date="2019-06" db="EMBL/GenBank/DDBJ databases">
        <title>Quisquiliibacterium sp. nov., isolated from a maize field.</title>
        <authorList>
            <person name="Lin S.-Y."/>
            <person name="Tsai C.-F."/>
            <person name="Young C.-C."/>
        </authorList>
    </citation>
    <scope>NUCLEOTIDE SEQUENCE [LARGE SCALE GENOMIC DNA]</scope>
    <source>
        <strain evidence="3 4">CC-CFT501</strain>
    </source>
</reference>
<evidence type="ECO:0000256" key="1">
    <source>
        <dbReference type="SAM" id="MobiDB-lite"/>
    </source>
</evidence>
<dbReference type="InterPro" id="IPR052894">
    <property type="entry name" value="AsmA-related"/>
</dbReference>
<evidence type="ECO:0000313" key="4">
    <source>
        <dbReference type="Proteomes" id="UP000321548"/>
    </source>
</evidence>
<dbReference type="Pfam" id="PF05170">
    <property type="entry name" value="AsmA"/>
    <property type="match status" value="2"/>
</dbReference>
<dbReference type="AlphaFoldDB" id="A0A5C8NYG5"/>
<gene>
    <name evidence="3" type="ORF">FHP08_09645</name>
</gene>
<comment type="caution">
    <text evidence="3">The sequence shown here is derived from an EMBL/GenBank/DDBJ whole genome shotgun (WGS) entry which is preliminary data.</text>
</comment>
<dbReference type="EMBL" id="VDUY01000003">
    <property type="protein sequence ID" value="TXL66318.1"/>
    <property type="molecule type" value="Genomic_DNA"/>
</dbReference>
<feature type="domain" description="AsmA" evidence="2">
    <location>
        <begin position="18"/>
        <end position="126"/>
    </location>
</feature>